<accession>A0A2I0WP41</accession>
<dbReference type="InterPro" id="IPR043502">
    <property type="entry name" value="DNA/RNA_pol_sf"/>
</dbReference>
<keyword evidence="5" id="KW-1185">Reference proteome</keyword>
<feature type="domain" description="Retroviral polymerase SH3-like" evidence="3">
    <location>
        <begin position="16"/>
        <end position="78"/>
    </location>
</feature>
<reference evidence="4 5" key="2">
    <citation type="journal article" date="2017" name="Nature">
        <title>The Apostasia genome and the evolution of orchids.</title>
        <authorList>
            <person name="Zhang G.Q."/>
            <person name="Liu K.W."/>
            <person name="Li Z."/>
            <person name="Lohaus R."/>
            <person name="Hsiao Y.Y."/>
            <person name="Niu S.C."/>
            <person name="Wang J.Y."/>
            <person name="Lin Y.C."/>
            <person name="Xu Q."/>
            <person name="Chen L.J."/>
            <person name="Yoshida K."/>
            <person name="Fujiwara S."/>
            <person name="Wang Z.W."/>
            <person name="Zhang Y.Q."/>
            <person name="Mitsuda N."/>
            <person name="Wang M."/>
            <person name="Liu G.H."/>
            <person name="Pecoraro L."/>
            <person name="Huang H.X."/>
            <person name="Xiao X.J."/>
            <person name="Lin M."/>
            <person name="Wu X.Y."/>
            <person name="Wu W.L."/>
            <person name="Chen Y.Y."/>
            <person name="Chang S.B."/>
            <person name="Sakamoto S."/>
            <person name="Ohme-Takagi M."/>
            <person name="Yagi M."/>
            <person name="Zeng S.J."/>
            <person name="Shen C.Y."/>
            <person name="Yeh C.M."/>
            <person name="Luo Y.B."/>
            <person name="Tsai W.C."/>
            <person name="Van de Peer Y."/>
            <person name="Liu Z.J."/>
        </authorList>
    </citation>
    <scope>NUCLEOTIDE SEQUENCE [LARGE SCALE GENOMIC DNA]</scope>
    <source>
        <tissue evidence="4">The whole plant</tissue>
    </source>
</reference>
<sequence length="698" mass="79234">MFNLTPDYTVMRHFGCACFPHLPQHASHKLQPNSTICVFLGYSENHKGYKCLNRINNHIFISRHVKFNENFFPFQNHTTSTTTPQPALPVQLLLPTSKATDILISSSLPTGSINPPQEVTPSHTNHQNNSIPNYQSMEPEPLHHDAQIKHPMITRSKTGSLKPTRKMNLLHNTISVDHHTTPTNYTEASKVFEWRQAMADEFAALQKQGTWTLVPPSPNMSILGCRWTFRKKFNADGTVARFKARLVAQGNRQEHGLDYEETFSPVAKLPTIRVLFTIALHHGWPVQQLDVSNAFLHGSLQETVFMQQPKGFEDSLNPDYVCHLNKAIYGLKQAPRQWYTTFTNHLTTLGFQYSKADPSLLVYRRHDIQIFLLVYVDDILITGNNSEAISHLLRQLHLKFTMKHLGIANQFLGINIKTLPDKYFLSQSTYALSLLKQTNLDKCNSLCNPSFMKQPKQLSSVDNLPDAVTYRRITGALQYLTITRPDIAHAVNTLSQHLQNPEQIHLYLLKRLLRYIKGTINYGLPISKSSLTLRTYSDADWAGDPVTRKSTSGFCTFLGSTIISWTVKKQTTVSRSSTESEYRALAAATADTIWLKRLLADFQISHDEPVSVFCDNTSAIALANNPVFHARTKHIEIDQRFIRDHIQQHTINLLPISTVDQLADILTKPLPTLRFKQLRLKLTIDEESAVCGELLTPK</sequence>
<dbReference type="Pfam" id="PF25597">
    <property type="entry name" value="SH3_retrovirus"/>
    <property type="match status" value="1"/>
</dbReference>
<dbReference type="SUPFAM" id="SSF56672">
    <property type="entry name" value="DNA/RNA polymerases"/>
    <property type="match status" value="1"/>
</dbReference>
<dbReference type="AlphaFoldDB" id="A0A2I0WP41"/>
<protein>
    <submittedName>
        <fullName evidence="4">Retrovirus-related Pol polyprotein from transposon TNT 1-94</fullName>
    </submittedName>
</protein>
<feature type="region of interest" description="Disordered" evidence="1">
    <location>
        <begin position="118"/>
        <end position="139"/>
    </location>
</feature>
<feature type="domain" description="Reverse transcriptase Ty1/copia-type" evidence="2">
    <location>
        <begin position="210"/>
        <end position="449"/>
    </location>
</feature>
<dbReference type="Proteomes" id="UP000233837">
    <property type="component" value="Unassembled WGS sequence"/>
</dbReference>
<evidence type="ECO:0000259" key="2">
    <source>
        <dbReference type="Pfam" id="PF07727"/>
    </source>
</evidence>
<dbReference type="PANTHER" id="PTHR11439">
    <property type="entry name" value="GAG-POL-RELATED RETROTRANSPOSON"/>
    <property type="match status" value="1"/>
</dbReference>
<dbReference type="PANTHER" id="PTHR11439:SF483">
    <property type="entry name" value="PEPTIDE SYNTHASE GLIP-LIKE, PUTATIVE (AFU_ORTHOLOGUE AFUA_3G12920)-RELATED"/>
    <property type="match status" value="1"/>
</dbReference>
<dbReference type="EMBL" id="KZ502506">
    <property type="protein sequence ID" value="PKU77435.1"/>
    <property type="molecule type" value="Genomic_DNA"/>
</dbReference>
<dbReference type="InterPro" id="IPR013103">
    <property type="entry name" value="RVT_2"/>
</dbReference>
<organism evidence="4 5">
    <name type="scientific">Dendrobium catenatum</name>
    <dbReference type="NCBI Taxonomy" id="906689"/>
    <lineage>
        <taxon>Eukaryota</taxon>
        <taxon>Viridiplantae</taxon>
        <taxon>Streptophyta</taxon>
        <taxon>Embryophyta</taxon>
        <taxon>Tracheophyta</taxon>
        <taxon>Spermatophyta</taxon>
        <taxon>Magnoliopsida</taxon>
        <taxon>Liliopsida</taxon>
        <taxon>Asparagales</taxon>
        <taxon>Orchidaceae</taxon>
        <taxon>Epidendroideae</taxon>
        <taxon>Malaxideae</taxon>
        <taxon>Dendrobiinae</taxon>
        <taxon>Dendrobium</taxon>
    </lineage>
</organism>
<dbReference type="Pfam" id="PF07727">
    <property type="entry name" value="RVT_2"/>
    <property type="match status" value="1"/>
</dbReference>
<proteinExistence type="predicted"/>
<feature type="compositionally biased region" description="Polar residues" evidence="1">
    <location>
        <begin position="118"/>
        <end position="136"/>
    </location>
</feature>
<evidence type="ECO:0000256" key="1">
    <source>
        <dbReference type="SAM" id="MobiDB-lite"/>
    </source>
</evidence>
<dbReference type="CDD" id="cd09272">
    <property type="entry name" value="RNase_HI_RT_Ty1"/>
    <property type="match status" value="1"/>
</dbReference>
<dbReference type="InterPro" id="IPR057670">
    <property type="entry name" value="SH3_retrovirus"/>
</dbReference>
<evidence type="ECO:0000259" key="3">
    <source>
        <dbReference type="Pfam" id="PF25597"/>
    </source>
</evidence>
<evidence type="ECO:0000313" key="5">
    <source>
        <dbReference type="Proteomes" id="UP000233837"/>
    </source>
</evidence>
<evidence type="ECO:0000313" key="4">
    <source>
        <dbReference type="EMBL" id="PKU77435.1"/>
    </source>
</evidence>
<name>A0A2I0WP41_9ASPA</name>
<reference evidence="4 5" key="1">
    <citation type="journal article" date="2016" name="Sci. Rep.">
        <title>The Dendrobium catenatum Lindl. genome sequence provides insights into polysaccharide synthase, floral development and adaptive evolution.</title>
        <authorList>
            <person name="Zhang G.Q."/>
            <person name="Xu Q."/>
            <person name="Bian C."/>
            <person name="Tsai W.C."/>
            <person name="Yeh C.M."/>
            <person name="Liu K.W."/>
            <person name="Yoshida K."/>
            <person name="Zhang L.S."/>
            <person name="Chang S.B."/>
            <person name="Chen F."/>
            <person name="Shi Y."/>
            <person name="Su Y.Y."/>
            <person name="Zhang Y.Q."/>
            <person name="Chen L.J."/>
            <person name="Yin Y."/>
            <person name="Lin M."/>
            <person name="Huang H."/>
            <person name="Deng H."/>
            <person name="Wang Z.W."/>
            <person name="Zhu S.L."/>
            <person name="Zhao X."/>
            <person name="Deng C."/>
            <person name="Niu S.C."/>
            <person name="Huang J."/>
            <person name="Wang M."/>
            <person name="Liu G.H."/>
            <person name="Yang H.J."/>
            <person name="Xiao X.J."/>
            <person name="Hsiao Y.Y."/>
            <person name="Wu W.L."/>
            <person name="Chen Y.Y."/>
            <person name="Mitsuda N."/>
            <person name="Ohme-Takagi M."/>
            <person name="Luo Y.B."/>
            <person name="Van de Peer Y."/>
            <person name="Liu Z.J."/>
        </authorList>
    </citation>
    <scope>NUCLEOTIDE SEQUENCE [LARGE SCALE GENOMIC DNA]</scope>
    <source>
        <tissue evidence="4">The whole plant</tissue>
    </source>
</reference>
<gene>
    <name evidence="4" type="ORF">MA16_Dca025544</name>
</gene>